<dbReference type="Proteomes" id="UP000233837">
    <property type="component" value="Unassembled WGS sequence"/>
</dbReference>
<proteinExistence type="predicted"/>
<organism evidence="1 2">
    <name type="scientific">Dendrobium catenatum</name>
    <dbReference type="NCBI Taxonomy" id="906689"/>
    <lineage>
        <taxon>Eukaryota</taxon>
        <taxon>Viridiplantae</taxon>
        <taxon>Streptophyta</taxon>
        <taxon>Embryophyta</taxon>
        <taxon>Tracheophyta</taxon>
        <taxon>Spermatophyta</taxon>
        <taxon>Magnoliopsida</taxon>
        <taxon>Liliopsida</taxon>
        <taxon>Asparagales</taxon>
        <taxon>Orchidaceae</taxon>
        <taxon>Epidendroideae</taxon>
        <taxon>Malaxideae</taxon>
        <taxon>Dendrobiinae</taxon>
        <taxon>Dendrobium</taxon>
    </lineage>
</organism>
<accession>A0A2I0V6J5</accession>
<evidence type="ECO:0000313" key="2">
    <source>
        <dbReference type="Proteomes" id="UP000233837"/>
    </source>
</evidence>
<keyword evidence="2" id="KW-1185">Reference proteome</keyword>
<reference evidence="1 2" key="2">
    <citation type="journal article" date="2017" name="Nature">
        <title>The Apostasia genome and the evolution of orchids.</title>
        <authorList>
            <person name="Zhang G.Q."/>
            <person name="Liu K.W."/>
            <person name="Li Z."/>
            <person name="Lohaus R."/>
            <person name="Hsiao Y.Y."/>
            <person name="Niu S.C."/>
            <person name="Wang J.Y."/>
            <person name="Lin Y.C."/>
            <person name="Xu Q."/>
            <person name="Chen L.J."/>
            <person name="Yoshida K."/>
            <person name="Fujiwara S."/>
            <person name="Wang Z.W."/>
            <person name="Zhang Y.Q."/>
            <person name="Mitsuda N."/>
            <person name="Wang M."/>
            <person name="Liu G.H."/>
            <person name="Pecoraro L."/>
            <person name="Huang H.X."/>
            <person name="Xiao X.J."/>
            <person name="Lin M."/>
            <person name="Wu X.Y."/>
            <person name="Wu W.L."/>
            <person name="Chen Y.Y."/>
            <person name="Chang S.B."/>
            <person name="Sakamoto S."/>
            <person name="Ohme-Takagi M."/>
            <person name="Yagi M."/>
            <person name="Zeng S.J."/>
            <person name="Shen C.Y."/>
            <person name="Yeh C.M."/>
            <person name="Luo Y.B."/>
            <person name="Tsai W.C."/>
            <person name="Van de Peer Y."/>
            <person name="Liu Z.J."/>
        </authorList>
    </citation>
    <scope>NUCLEOTIDE SEQUENCE [LARGE SCALE GENOMIC DNA]</scope>
    <source>
        <tissue evidence="1">The whole plant</tissue>
    </source>
</reference>
<protein>
    <submittedName>
        <fullName evidence="1">Uncharacterized protein</fullName>
    </submittedName>
</protein>
<dbReference type="EMBL" id="KZ505625">
    <property type="protein sequence ID" value="PKU59025.1"/>
    <property type="molecule type" value="Genomic_DNA"/>
</dbReference>
<reference evidence="1 2" key="1">
    <citation type="journal article" date="2016" name="Sci. Rep.">
        <title>The Dendrobium catenatum Lindl. genome sequence provides insights into polysaccharide synthase, floral development and adaptive evolution.</title>
        <authorList>
            <person name="Zhang G.Q."/>
            <person name="Xu Q."/>
            <person name="Bian C."/>
            <person name="Tsai W.C."/>
            <person name="Yeh C.M."/>
            <person name="Liu K.W."/>
            <person name="Yoshida K."/>
            <person name="Zhang L.S."/>
            <person name="Chang S.B."/>
            <person name="Chen F."/>
            <person name="Shi Y."/>
            <person name="Su Y.Y."/>
            <person name="Zhang Y.Q."/>
            <person name="Chen L.J."/>
            <person name="Yin Y."/>
            <person name="Lin M."/>
            <person name="Huang H."/>
            <person name="Deng H."/>
            <person name="Wang Z.W."/>
            <person name="Zhu S.L."/>
            <person name="Zhao X."/>
            <person name="Deng C."/>
            <person name="Niu S.C."/>
            <person name="Huang J."/>
            <person name="Wang M."/>
            <person name="Liu G.H."/>
            <person name="Yang H.J."/>
            <person name="Xiao X.J."/>
            <person name="Hsiao Y.Y."/>
            <person name="Wu W.L."/>
            <person name="Chen Y.Y."/>
            <person name="Mitsuda N."/>
            <person name="Ohme-Takagi M."/>
            <person name="Luo Y.B."/>
            <person name="Van de Peer Y."/>
            <person name="Liu Z.J."/>
        </authorList>
    </citation>
    <scope>NUCLEOTIDE SEQUENCE [LARGE SCALE GENOMIC DNA]</scope>
    <source>
        <tissue evidence="1">The whole plant</tissue>
    </source>
</reference>
<evidence type="ECO:0000313" key="1">
    <source>
        <dbReference type="EMBL" id="PKU59025.1"/>
    </source>
</evidence>
<name>A0A2I0V6J5_9ASPA</name>
<dbReference type="AlphaFoldDB" id="A0A2I0V6J5"/>
<sequence length="132" mass="15105">MASFATEKFFDKIAAKISSAEFETDLRHKISHKFAANSSQRSLSKPIYRSFLSFASFVCSFMPKPTATTFAHWHSLFATHPLLADVRRSSSLFEFAPSTTSFLLDQDRKKQRKLARFEGNFLPFARFLSQIP</sequence>
<gene>
    <name evidence="1" type="ORF">MA16_Dca028930</name>
</gene>